<dbReference type="RefSeq" id="WP_378095947.1">
    <property type="nucleotide sequence ID" value="NZ_JBHSEP010000007.1"/>
</dbReference>
<dbReference type="Proteomes" id="UP001596028">
    <property type="component" value="Unassembled WGS sequence"/>
</dbReference>
<comment type="caution">
    <text evidence="1">The sequence shown here is derived from an EMBL/GenBank/DDBJ whole genome shotgun (WGS) entry which is preliminary data.</text>
</comment>
<proteinExistence type="predicted"/>
<evidence type="ECO:0000313" key="2">
    <source>
        <dbReference type="Proteomes" id="UP001596028"/>
    </source>
</evidence>
<accession>A0ABV9FDV0</accession>
<gene>
    <name evidence="1" type="ORF">ACFO3S_12195</name>
</gene>
<dbReference type="InterPro" id="IPR025619">
    <property type="entry name" value="YlzJ"/>
</dbReference>
<reference evidence="2" key="1">
    <citation type="journal article" date="2019" name="Int. J. Syst. Evol. Microbiol.">
        <title>The Global Catalogue of Microorganisms (GCM) 10K type strain sequencing project: providing services to taxonomists for standard genome sequencing and annotation.</title>
        <authorList>
            <consortium name="The Broad Institute Genomics Platform"/>
            <consortium name="The Broad Institute Genome Sequencing Center for Infectious Disease"/>
            <person name="Wu L."/>
            <person name="Ma J."/>
        </authorList>
    </citation>
    <scope>NUCLEOTIDE SEQUENCE [LARGE SCALE GENOMIC DNA]</scope>
    <source>
        <strain evidence="2">CCUG 49571</strain>
    </source>
</reference>
<protein>
    <submittedName>
        <fullName evidence="1">YlzJ-like family protein</fullName>
    </submittedName>
</protein>
<keyword evidence="2" id="KW-1185">Reference proteome</keyword>
<evidence type="ECO:0000313" key="1">
    <source>
        <dbReference type="EMBL" id="MFC4599002.1"/>
    </source>
</evidence>
<dbReference type="EMBL" id="JBHSEP010000007">
    <property type="protein sequence ID" value="MFC4599002.1"/>
    <property type="molecule type" value="Genomic_DNA"/>
</dbReference>
<organism evidence="1 2">
    <name type="scientific">Cohnella hongkongensis</name>
    <dbReference type="NCBI Taxonomy" id="178337"/>
    <lineage>
        <taxon>Bacteria</taxon>
        <taxon>Bacillati</taxon>
        <taxon>Bacillota</taxon>
        <taxon>Bacilli</taxon>
        <taxon>Bacillales</taxon>
        <taxon>Paenibacillaceae</taxon>
        <taxon>Cohnella</taxon>
    </lineage>
</organism>
<sequence length="90" mass="9547">MTIYTAMPLELVLDGHQNEPGPFLETTVNGITMQLVPVAPGVGRIVRLLSAPLDCYLMAEYAPGQLIGYQPQSEPFPPASSRSDAAGFGA</sequence>
<dbReference type="Pfam" id="PF14035">
    <property type="entry name" value="YlzJ"/>
    <property type="match status" value="1"/>
</dbReference>
<name>A0ABV9FDV0_9BACL</name>